<keyword evidence="2" id="KW-1185">Reference proteome</keyword>
<accession>H2CK07</accession>
<dbReference type="EMBL" id="JH597773">
    <property type="protein sequence ID" value="EHQ06096.1"/>
    <property type="molecule type" value="Genomic_DNA"/>
</dbReference>
<gene>
    <name evidence="1" type="ORF">Lepil_1407</name>
</gene>
<organism evidence="1 2">
    <name type="scientific">Leptonema illini DSM 21528</name>
    <dbReference type="NCBI Taxonomy" id="929563"/>
    <lineage>
        <taxon>Bacteria</taxon>
        <taxon>Pseudomonadati</taxon>
        <taxon>Spirochaetota</taxon>
        <taxon>Spirochaetia</taxon>
        <taxon>Leptospirales</taxon>
        <taxon>Leptospiraceae</taxon>
        <taxon>Leptonema</taxon>
    </lineage>
</organism>
<name>H2CK07_9LEPT</name>
<dbReference type="Proteomes" id="UP000005737">
    <property type="component" value="Unassembled WGS sequence"/>
</dbReference>
<evidence type="ECO:0008006" key="3">
    <source>
        <dbReference type="Google" id="ProtNLM"/>
    </source>
</evidence>
<dbReference type="STRING" id="183.GCA_002009735_03944"/>
<proteinExistence type="predicted"/>
<dbReference type="InterPro" id="IPR016541">
    <property type="entry name" value="UCP008505"/>
</dbReference>
<protein>
    <recommendedName>
        <fullName evidence="3">DUF4411 family protein</fullName>
    </recommendedName>
</protein>
<dbReference type="RefSeq" id="WP_002771304.1">
    <property type="nucleotide sequence ID" value="NZ_JH597773.1"/>
</dbReference>
<reference evidence="1 2" key="1">
    <citation type="submission" date="2011-10" db="EMBL/GenBank/DDBJ databases">
        <title>The Improved High-Quality Draft genome of Leptonema illini DSM 21528.</title>
        <authorList>
            <consortium name="US DOE Joint Genome Institute (JGI-PGF)"/>
            <person name="Lucas S."/>
            <person name="Copeland A."/>
            <person name="Lapidus A."/>
            <person name="Glavina del Rio T."/>
            <person name="Dalin E."/>
            <person name="Tice H."/>
            <person name="Bruce D."/>
            <person name="Goodwin L."/>
            <person name="Pitluck S."/>
            <person name="Peters L."/>
            <person name="Mikhailova N."/>
            <person name="Held B."/>
            <person name="Kyrpides N."/>
            <person name="Mavromatis K."/>
            <person name="Ivanova N."/>
            <person name="Markowitz V."/>
            <person name="Cheng J.-F."/>
            <person name="Hugenholtz P."/>
            <person name="Woyke T."/>
            <person name="Wu D."/>
            <person name="Gronow S."/>
            <person name="Wellnitz S."/>
            <person name="Brambilla E.-M."/>
            <person name="Klenk H.-P."/>
            <person name="Eisen J.A."/>
        </authorList>
    </citation>
    <scope>NUCLEOTIDE SEQUENCE [LARGE SCALE GENOMIC DNA]</scope>
    <source>
        <strain evidence="1 2">DSM 21528</strain>
    </source>
</reference>
<dbReference type="PIRSF" id="PIRSF008505">
    <property type="entry name" value="UCP008505"/>
    <property type="match status" value="1"/>
</dbReference>
<dbReference type="AlphaFoldDB" id="H2CK07"/>
<evidence type="ECO:0000313" key="1">
    <source>
        <dbReference type="EMBL" id="EHQ06096.1"/>
    </source>
</evidence>
<dbReference type="Pfam" id="PF14367">
    <property type="entry name" value="DUF4411"/>
    <property type="match status" value="1"/>
</dbReference>
<dbReference type="CDD" id="cd18711">
    <property type="entry name" value="PIN_VapC-like_DUF411"/>
    <property type="match status" value="1"/>
</dbReference>
<sequence>MIYVFDTSSIRSLQHFYPGIFRSVWKGMDELVKEGQIISVRESWNELERQNISDDLKAWVKKNKRIFLTPSIEELQMVRDILSNSLFQGLIGEKQRLRGDPVADPFVIALAKVREAAVVTEERFKKGAAKIPNVCDHYKIRSVNLETFMLEQGWSF</sequence>
<evidence type="ECO:0000313" key="2">
    <source>
        <dbReference type="Proteomes" id="UP000005737"/>
    </source>
</evidence>
<dbReference type="HOGENOM" id="CLU_116293_1_0_12"/>